<feature type="active site" description="Nucleophile" evidence="8">
    <location>
        <position position="9"/>
    </location>
</feature>
<keyword evidence="10" id="KW-0460">Magnesium</keyword>
<dbReference type="Pfam" id="PF13242">
    <property type="entry name" value="Hydrolase_like"/>
    <property type="match status" value="1"/>
</dbReference>
<dbReference type="EMBL" id="JAPDDP010000035">
    <property type="protein sequence ID" value="MDA0182379.1"/>
    <property type="molecule type" value="Genomic_DNA"/>
</dbReference>
<dbReference type="GO" id="GO:0005737">
    <property type="term" value="C:cytoplasm"/>
    <property type="evidence" value="ECO:0007669"/>
    <property type="project" value="UniProtKB-SubCell"/>
</dbReference>
<accession>A0A9X3NC58</accession>
<evidence type="ECO:0000256" key="5">
    <source>
        <dbReference type="ARBA" id="ARBA00023277"/>
    </source>
</evidence>
<feature type="site" description="Contributes to substrate recognition" evidence="9">
    <location>
        <position position="115"/>
    </location>
</feature>
<evidence type="ECO:0000256" key="3">
    <source>
        <dbReference type="ARBA" id="ARBA00022723"/>
    </source>
</evidence>
<evidence type="ECO:0000256" key="9">
    <source>
        <dbReference type="PIRSR" id="PIRSR004682-3"/>
    </source>
</evidence>
<evidence type="ECO:0000256" key="8">
    <source>
        <dbReference type="PIRSR" id="PIRSR004682-1"/>
    </source>
</evidence>
<keyword evidence="3 10" id="KW-0479">Metal-binding</keyword>
<organism evidence="12 13">
    <name type="scientific">Solirubrobacter phytolaccae</name>
    <dbReference type="NCBI Taxonomy" id="1404360"/>
    <lineage>
        <taxon>Bacteria</taxon>
        <taxon>Bacillati</taxon>
        <taxon>Actinomycetota</taxon>
        <taxon>Thermoleophilia</taxon>
        <taxon>Solirubrobacterales</taxon>
        <taxon>Solirubrobacteraceae</taxon>
        <taxon>Solirubrobacter</taxon>
    </lineage>
</organism>
<proteinExistence type="inferred from homology"/>
<dbReference type="PANTHER" id="PTHR42891">
    <property type="entry name" value="D-GLYCERO-BETA-D-MANNO-HEPTOSE-1,7-BISPHOSPHATE 7-PHOSPHATASE"/>
    <property type="match status" value="1"/>
</dbReference>
<keyword evidence="4 7" id="KW-0378">Hydrolase</keyword>
<dbReference type="InterPro" id="IPR006543">
    <property type="entry name" value="Histidinol-phos"/>
</dbReference>
<sequence>MSRAAIFLDRDGVLNDPVPDGDGPPESPYHPEDVHLSTGAVEGARALRAAGFALVVVTNQPAAAKGTATVAALMAVNSRVREVLADAAVELDGWYTCLHHPAGTVPELSGPCDCRKPAAGMLLQAARELDLDLAASWIVGDSDSDVGAGERAGVRTALVEHPGSAHRRSDLVAPDVRAADLAEAAAAIVAAA</sequence>
<dbReference type="SUPFAM" id="SSF56784">
    <property type="entry name" value="HAD-like"/>
    <property type="match status" value="1"/>
</dbReference>
<comment type="similarity">
    <text evidence="7">Belongs to the gmhB family.</text>
</comment>
<dbReference type="NCBIfam" id="TIGR01656">
    <property type="entry name" value="Histidinol-ppas"/>
    <property type="match status" value="1"/>
</dbReference>
<dbReference type="CDD" id="cd07503">
    <property type="entry name" value="HAD_HisB-N"/>
    <property type="match status" value="1"/>
</dbReference>
<evidence type="ECO:0000256" key="4">
    <source>
        <dbReference type="ARBA" id="ARBA00022801"/>
    </source>
</evidence>
<evidence type="ECO:0000256" key="7">
    <source>
        <dbReference type="PIRNR" id="PIRNR004682"/>
    </source>
</evidence>
<keyword evidence="5 7" id="KW-0119">Carbohydrate metabolism</keyword>
<evidence type="ECO:0000256" key="11">
    <source>
        <dbReference type="SAM" id="MobiDB-lite"/>
    </source>
</evidence>
<feature type="site" description="Stabilizes the phosphoryl group" evidence="9">
    <location>
        <position position="58"/>
    </location>
</feature>
<keyword evidence="13" id="KW-1185">Reference proteome</keyword>
<dbReference type="InterPro" id="IPR036412">
    <property type="entry name" value="HAD-like_sf"/>
</dbReference>
<comment type="caution">
    <text evidence="12">The sequence shown here is derived from an EMBL/GenBank/DDBJ whole genome shotgun (WGS) entry which is preliminary data.</text>
</comment>
<feature type="binding site" evidence="10">
    <location>
        <position position="114"/>
    </location>
    <ligand>
        <name>Zn(2+)</name>
        <dbReference type="ChEBI" id="CHEBI:29105"/>
    </ligand>
</feature>
<comment type="cofactor">
    <cofactor evidence="10">
        <name>Zn(2+)</name>
        <dbReference type="ChEBI" id="CHEBI:29105"/>
    </cofactor>
</comment>
<name>A0A9X3NC58_9ACTN</name>
<feature type="site" description="Stabilizes the phosphoryl group" evidence="9">
    <location>
        <position position="116"/>
    </location>
</feature>
<feature type="binding site" evidence="10">
    <location>
        <position position="99"/>
    </location>
    <ligand>
        <name>Zn(2+)</name>
        <dbReference type="ChEBI" id="CHEBI:29105"/>
    </ligand>
</feature>
<feature type="binding site" evidence="10">
    <location>
        <position position="112"/>
    </location>
    <ligand>
        <name>Zn(2+)</name>
        <dbReference type="ChEBI" id="CHEBI:29105"/>
    </ligand>
</feature>
<dbReference type="InterPro" id="IPR006549">
    <property type="entry name" value="HAD-SF_hydro_IIIA"/>
</dbReference>
<evidence type="ECO:0000256" key="1">
    <source>
        <dbReference type="ARBA" id="ARBA00004496"/>
    </source>
</evidence>
<dbReference type="PANTHER" id="PTHR42891:SF1">
    <property type="entry name" value="D-GLYCERO-BETA-D-MANNO-HEPTOSE-1,7-BISPHOSPHATE 7-PHOSPHATASE"/>
    <property type="match status" value="1"/>
</dbReference>
<evidence type="ECO:0000313" key="12">
    <source>
        <dbReference type="EMBL" id="MDA0182379.1"/>
    </source>
</evidence>
<evidence type="ECO:0000256" key="6">
    <source>
        <dbReference type="ARBA" id="ARBA00031828"/>
    </source>
</evidence>
<feature type="active site" description="Nucleophile" evidence="8">
    <location>
        <position position="11"/>
    </location>
</feature>
<protein>
    <recommendedName>
        <fullName evidence="6 7">D,D-heptose 1,7-bisphosphate phosphatase</fullName>
        <ecNumber evidence="7">3.1.3.-</ecNumber>
    </recommendedName>
</protein>
<keyword evidence="10" id="KW-0862">Zinc</keyword>
<gene>
    <name evidence="12" type="ORF">OJ997_18875</name>
</gene>
<reference evidence="12" key="1">
    <citation type="submission" date="2022-10" db="EMBL/GenBank/DDBJ databases">
        <title>The WGS of Solirubrobacter phytolaccae KCTC 29190.</title>
        <authorList>
            <person name="Jiang Z."/>
        </authorList>
    </citation>
    <scope>NUCLEOTIDE SEQUENCE</scope>
    <source>
        <strain evidence="12">KCTC 29190</strain>
    </source>
</reference>
<evidence type="ECO:0000313" key="13">
    <source>
        <dbReference type="Proteomes" id="UP001147653"/>
    </source>
</evidence>
<dbReference type="InterPro" id="IPR004446">
    <property type="entry name" value="Heptose_bisP_phosphatase"/>
</dbReference>
<feature type="binding site" evidence="10">
    <location>
        <position position="97"/>
    </location>
    <ligand>
        <name>Zn(2+)</name>
        <dbReference type="ChEBI" id="CHEBI:29105"/>
    </ligand>
</feature>
<comment type="cofactor">
    <cofactor evidence="10">
        <name>Mg(2+)</name>
        <dbReference type="ChEBI" id="CHEBI:18420"/>
    </cofactor>
</comment>
<feature type="region of interest" description="Disordered" evidence="11">
    <location>
        <begin position="12"/>
        <end position="31"/>
    </location>
</feature>
<dbReference type="EC" id="3.1.3.-" evidence="7"/>
<dbReference type="RefSeq" id="WP_270026744.1">
    <property type="nucleotide sequence ID" value="NZ_JAPDDP010000035.1"/>
</dbReference>
<dbReference type="GO" id="GO:0016791">
    <property type="term" value="F:phosphatase activity"/>
    <property type="evidence" value="ECO:0007669"/>
    <property type="project" value="InterPro"/>
</dbReference>
<dbReference type="NCBIfam" id="TIGR01662">
    <property type="entry name" value="HAD-SF-IIIA"/>
    <property type="match status" value="1"/>
</dbReference>
<evidence type="ECO:0000256" key="10">
    <source>
        <dbReference type="PIRSR" id="PIRSR004682-4"/>
    </source>
</evidence>
<feature type="binding site" evidence="10">
    <location>
        <position position="11"/>
    </location>
    <ligand>
        <name>Mg(2+)</name>
        <dbReference type="ChEBI" id="CHEBI:18420"/>
    </ligand>
</feature>
<keyword evidence="2 7" id="KW-0963">Cytoplasm</keyword>
<dbReference type="GO" id="GO:0005975">
    <property type="term" value="P:carbohydrate metabolic process"/>
    <property type="evidence" value="ECO:0007669"/>
    <property type="project" value="InterPro"/>
</dbReference>
<dbReference type="PIRSF" id="PIRSF004682">
    <property type="entry name" value="GmhB"/>
    <property type="match status" value="1"/>
</dbReference>
<evidence type="ECO:0000256" key="2">
    <source>
        <dbReference type="ARBA" id="ARBA00022490"/>
    </source>
</evidence>
<feature type="binding site" evidence="10">
    <location>
        <position position="141"/>
    </location>
    <ligand>
        <name>Mg(2+)</name>
        <dbReference type="ChEBI" id="CHEBI:18420"/>
    </ligand>
</feature>
<dbReference type="AlphaFoldDB" id="A0A9X3NC58"/>
<dbReference type="GO" id="GO:0046872">
    <property type="term" value="F:metal ion binding"/>
    <property type="evidence" value="ECO:0007669"/>
    <property type="project" value="UniProtKB-KW"/>
</dbReference>
<dbReference type="Proteomes" id="UP001147653">
    <property type="component" value="Unassembled WGS sequence"/>
</dbReference>
<comment type="subcellular location">
    <subcellularLocation>
        <location evidence="1 7">Cytoplasm</location>
    </subcellularLocation>
</comment>
<dbReference type="InterPro" id="IPR023214">
    <property type="entry name" value="HAD_sf"/>
</dbReference>
<dbReference type="Gene3D" id="3.40.50.1000">
    <property type="entry name" value="HAD superfamily/HAD-like"/>
    <property type="match status" value="1"/>
</dbReference>
<feature type="binding site" evidence="10">
    <location>
        <position position="9"/>
    </location>
    <ligand>
        <name>Mg(2+)</name>
        <dbReference type="ChEBI" id="CHEBI:18420"/>
    </ligand>
</feature>